<accession>A0A521CZ12</accession>
<dbReference type="InterPro" id="IPR004764">
    <property type="entry name" value="MdtF-like"/>
</dbReference>
<evidence type="ECO:0000313" key="11">
    <source>
        <dbReference type="EMBL" id="SMO64658.1"/>
    </source>
</evidence>
<dbReference type="GO" id="GO:0015562">
    <property type="term" value="F:efflux transmembrane transporter activity"/>
    <property type="evidence" value="ECO:0007669"/>
    <property type="project" value="InterPro"/>
</dbReference>
<dbReference type="SUPFAM" id="SSF82866">
    <property type="entry name" value="Multidrug efflux transporter AcrB transmembrane domain"/>
    <property type="match status" value="2"/>
</dbReference>
<dbReference type="FunFam" id="3.30.70.1430:FF:000001">
    <property type="entry name" value="Efflux pump membrane transporter"/>
    <property type="match status" value="1"/>
</dbReference>
<comment type="similarity">
    <text evidence="2">Belongs to the resistance-nodulation-cell division (RND) (TC 2.A.6) family.</text>
</comment>
<sequence>MFKIFIQRPVLSTVISVIIVILGVLGLISLPIAQYPDIAPPTVNVAASYTGANADVVLKSIIIPLEEQINGVENMTYMTSTATNDGAASIKIFFKVGTDPDLAAVNVQNRVSRATSLLPSEVTQAGVTVTKSQSSNLLIFSLYSEDKTYDQTFLQNYAKINLVPAIQRVTGVGDATVFGSKDYSMRIWLKPDIMQQYSLIPSDISAVLAEQNIEAAPGKFGENSNQSFQYVIKYKGRLVQPAEFENMIIKSVGQGQVLRLKDVARVELGALTYSSTINMNGQESVGMAISQTPGSNARDVINNSKKIIEEASKTFPKGIKYTYLVDVNENLDASIEKVIHTLIEAFILVFIVVFIFLQDFRSTLVPAIAVPVAIVGTFFFLNLFGFTINLLTLFALVLAIGIVVDDAIVVVEAVHAKLDHGYKSAKKATIDAMNEISGAIISITLVMAAVFIPVTFITGSTGVFYKQFGVTLAVAIILSAVNALTLSPALCALLLKPHADDHKHQSFIQRFYTAFNVAFDNITNKYKRSVQFLSVKKWIVLGAVAIAGAGLFYMMKTTPSAFVPSEDQGTIFANISLPPSSSMERTTELSKQVDSIAHTIPEVSNTLRIVGQNFVAGAGSAYSMVIVRLKTWDQRKRTVDDVVGDLFKKTGSIRGASIFFISPPTIQGFGQSGGFEFQLQDKTAHSTADFFKVNNEFLAKLAQRKEIQYAQTSFNPNFPQYMMDVDLEKAKEAGVTVNMILQTMQGYYGGLYASNYNQFGKQYRVMVQASEEYRMNPEGLSKIFVRNTAGAMAPITEFIKMRRVFGPESISRFNLFSSIAITGAPNVGFSSGDAIKAIQEVATSLPAGYGYEFSGLTREELASGSETVFIFILCLVFVYFLLSAQYESYILPFAVLLAIPFGLAGAYLFSIIFKLNSNIYLQISLIMLIGLLAKNGILIVEFALERRRNGMPIVESAIEGAVARLRPILMTSFAFIFGLVPLMFSSGAGAVGNKSIGTGAVGGMLIGTIIGVFAIPVLFIIFQSLQEKISGPAKNGYDDDDEEEETAAANPEQKRIDGAEEHLLIEPPKA</sequence>
<dbReference type="FunFam" id="1.20.1640.10:FF:000001">
    <property type="entry name" value="Efflux pump membrane transporter"/>
    <property type="match status" value="1"/>
</dbReference>
<keyword evidence="3" id="KW-0813">Transport</keyword>
<feature type="transmembrane region" description="Helical" evidence="10">
    <location>
        <begin position="965"/>
        <end position="984"/>
    </location>
</feature>
<evidence type="ECO:0000256" key="10">
    <source>
        <dbReference type="SAM" id="Phobius"/>
    </source>
</evidence>
<gene>
    <name evidence="11" type="ORF">SAMN06265348_104338</name>
</gene>
<feature type="transmembrane region" description="Helical" evidence="10">
    <location>
        <begin position="889"/>
        <end position="913"/>
    </location>
</feature>
<evidence type="ECO:0000313" key="12">
    <source>
        <dbReference type="Proteomes" id="UP000320300"/>
    </source>
</evidence>
<feature type="transmembrane region" description="Helical" evidence="10">
    <location>
        <begin position="436"/>
        <end position="458"/>
    </location>
</feature>
<evidence type="ECO:0000256" key="1">
    <source>
        <dbReference type="ARBA" id="ARBA00004429"/>
    </source>
</evidence>
<evidence type="ECO:0000256" key="4">
    <source>
        <dbReference type="ARBA" id="ARBA00022475"/>
    </source>
</evidence>
<feature type="transmembrane region" description="Helical" evidence="10">
    <location>
        <begin position="470"/>
        <end position="495"/>
    </location>
</feature>
<feature type="transmembrane region" description="Helical" evidence="10">
    <location>
        <begin position="538"/>
        <end position="555"/>
    </location>
</feature>
<dbReference type="PANTHER" id="PTHR32063:SF9">
    <property type="entry name" value="SIMILAR TO MULTIDRUG RESISTANCE PROTEIN MEXB"/>
    <property type="match status" value="1"/>
</dbReference>
<dbReference type="GO" id="GO:0005886">
    <property type="term" value="C:plasma membrane"/>
    <property type="evidence" value="ECO:0007669"/>
    <property type="project" value="UniProtKB-SubCell"/>
</dbReference>
<feature type="transmembrane region" description="Helical" evidence="10">
    <location>
        <begin position="364"/>
        <end position="384"/>
    </location>
</feature>
<dbReference type="PRINTS" id="PR00702">
    <property type="entry name" value="ACRIFLAVINRP"/>
</dbReference>
<keyword evidence="8 10" id="KW-0472">Membrane</keyword>
<feature type="transmembrane region" description="Helical" evidence="10">
    <location>
        <begin position="919"/>
        <end position="944"/>
    </location>
</feature>
<feature type="transmembrane region" description="Helical" evidence="10">
    <location>
        <begin position="996"/>
        <end position="1022"/>
    </location>
</feature>
<keyword evidence="4" id="KW-1003">Cell membrane</keyword>
<dbReference type="GO" id="GO:0009636">
    <property type="term" value="P:response to toxic substance"/>
    <property type="evidence" value="ECO:0007669"/>
    <property type="project" value="UniProtKB-ARBA"/>
</dbReference>
<keyword evidence="12" id="KW-1185">Reference proteome</keyword>
<dbReference type="Gene3D" id="3.30.70.1320">
    <property type="entry name" value="Multidrug efflux transporter AcrB pore domain like"/>
    <property type="match status" value="1"/>
</dbReference>
<evidence type="ECO:0000256" key="2">
    <source>
        <dbReference type="ARBA" id="ARBA00010942"/>
    </source>
</evidence>
<dbReference type="Pfam" id="PF00873">
    <property type="entry name" value="ACR_tran"/>
    <property type="match status" value="1"/>
</dbReference>
<dbReference type="InterPro" id="IPR027463">
    <property type="entry name" value="AcrB_DN_DC_subdom"/>
</dbReference>
<dbReference type="SUPFAM" id="SSF82714">
    <property type="entry name" value="Multidrug efflux transporter AcrB TolC docking domain, DN and DC subdomains"/>
    <property type="match status" value="2"/>
</dbReference>
<dbReference type="SUPFAM" id="SSF82693">
    <property type="entry name" value="Multidrug efflux transporter AcrB pore domain, PN1, PN2, PC1 and PC2 subdomains"/>
    <property type="match status" value="4"/>
</dbReference>
<dbReference type="Gene3D" id="3.30.70.1430">
    <property type="entry name" value="Multidrug efflux transporter AcrB pore domain"/>
    <property type="match status" value="2"/>
</dbReference>
<evidence type="ECO:0000256" key="8">
    <source>
        <dbReference type="ARBA" id="ARBA00023136"/>
    </source>
</evidence>
<keyword evidence="6 10" id="KW-0812">Transmembrane</keyword>
<dbReference type="Gene3D" id="1.20.1640.10">
    <property type="entry name" value="Multidrug efflux transporter AcrB transmembrane domain"/>
    <property type="match status" value="2"/>
</dbReference>
<feature type="transmembrane region" description="Helical" evidence="10">
    <location>
        <begin position="338"/>
        <end position="357"/>
    </location>
</feature>
<comment type="subcellular location">
    <subcellularLocation>
        <location evidence="1">Cell inner membrane</location>
        <topology evidence="1">Multi-pass membrane protein</topology>
    </subcellularLocation>
</comment>
<dbReference type="EMBL" id="FXTN01000004">
    <property type="protein sequence ID" value="SMO64658.1"/>
    <property type="molecule type" value="Genomic_DNA"/>
</dbReference>
<dbReference type="Gene3D" id="3.30.70.1440">
    <property type="entry name" value="Multidrug efflux transporter AcrB pore domain"/>
    <property type="match status" value="1"/>
</dbReference>
<dbReference type="Proteomes" id="UP000320300">
    <property type="component" value="Unassembled WGS sequence"/>
</dbReference>
<dbReference type="InterPro" id="IPR001036">
    <property type="entry name" value="Acrflvin-R"/>
</dbReference>
<protein>
    <submittedName>
        <fullName evidence="11">Hydrophobic/amphiphilic exporter-1, HAE1 family</fullName>
    </submittedName>
</protein>
<dbReference type="GO" id="GO:0042910">
    <property type="term" value="F:xenobiotic transmembrane transporter activity"/>
    <property type="evidence" value="ECO:0007669"/>
    <property type="project" value="TreeGrafter"/>
</dbReference>
<feature type="transmembrane region" description="Helical" evidence="10">
    <location>
        <begin position="12"/>
        <end position="33"/>
    </location>
</feature>
<evidence type="ECO:0000256" key="3">
    <source>
        <dbReference type="ARBA" id="ARBA00022448"/>
    </source>
</evidence>
<organism evidence="11 12">
    <name type="scientific">Pedobacter westerhofensis</name>
    <dbReference type="NCBI Taxonomy" id="425512"/>
    <lineage>
        <taxon>Bacteria</taxon>
        <taxon>Pseudomonadati</taxon>
        <taxon>Bacteroidota</taxon>
        <taxon>Sphingobacteriia</taxon>
        <taxon>Sphingobacteriales</taxon>
        <taxon>Sphingobacteriaceae</taxon>
        <taxon>Pedobacter</taxon>
    </lineage>
</organism>
<keyword evidence="5" id="KW-0997">Cell inner membrane</keyword>
<reference evidence="11 12" key="1">
    <citation type="submission" date="2017-05" db="EMBL/GenBank/DDBJ databases">
        <authorList>
            <person name="Varghese N."/>
            <person name="Submissions S."/>
        </authorList>
    </citation>
    <scope>NUCLEOTIDE SEQUENCE [LARGE SCALE GENOMIC DNA]</scope>
    <source>
        <strain evidence="11 12">DSM 19036</strain>
    </source>
</reference>
<evidence type="ECO:0000256" key="6">
    <source>
        <dbReference type="ARBA" id="ARBA00022692"/>
    </source>
</evidence>
<dbReference type="OrthoDB" id="9758234at2"/>
<dbReference type="Gene3D" id="3.30.2090.10">
    <property type="entry name" value="Multidrug efflux transporter AcrB TolC docking domain, DN and DC subdomains"/>
    <property type="match status" value="2"/>
</dbReference>
<feature type="transmembrane region" description="Helical" evidence="10">
    <location>
        <begin position="390"/>
        <end position="415"/>
    </location>
</feature>
<proteinExistence type="inferred from homology"/>
<dbReference type="NCBIfam" id="TIGR00915">
    <property type="entry name" value="2A0602"/>
    <property type="match status" value="1"/>
</dbReference>
<dbReference type="RefSeq" id="WP_142528031.1">
    <property type="nucleotide sequence ID" value="NZ_CBCSJO010000001.1"/>
</dbReference>
<feature type="transmembrane region" description="Helical" evidence="10">
    <location>
        <begin position="861"/>
        <end position="882"/>
    </location>
</feature>
<evidence type="ECO:0000256" key="7">
    <source>
        <dbReference type="ARBA" id="ARBA00022989"/>
    </source>
</evidence>
<evidence type="ECO:0000256" key="9">
    <source>
        <dbReference type="SAM" id="MobiDB-lite"/>
    </source>
</evidence>
<feature type="region of interest" description="Disordered" evidence="9">
    <location>
        <begin position="1032"/>
        <end position="1070"/>
    </location>
</feature>
<name>A0A521CZ12_9SPHI</name>
<feature type="compositionally biased region" description="Basic and acidic residues" evidence="9">
    <location>
        <begin position="1052"/>
        <end position="1070"/>
    </location>
</feature>
<dbReference type="AlphaFoldDB" id="A0A521CZ12"/>
<evidence type="ECO:0000256" key="5">
    <source>
        <dbReference type="ARBA" id="ARBA00022519"/>
    </source>
</evidence>
<keyword evidence="7 10" id="KW-1133">Transmembrane helix</keyword>
<dbReference type="PANTHER" id="PTHR32063">
    <property type="match status" value="1"/>
</dbReference>